<dbReference type="GO" id="GO:0032543">
    <property type="term" value="P:mitochondrial translation"/>
    <property type="evidence" value="ECO:0007669"/>
    <property type="project" value="TreeGrafter"/>
</dbReference>
<sequence length="594" mass="65020">MENNNSCINLGGKGSSLSSSSVFAIANDLAKLGFENSALQRLAIADSRYGASVKPYKLDFPNLLTLEEKKSALVVIFNNLLLFSAATDTIRSILPNRISSALDDTSRPLEIDLTEEEVRAVEILRPISVLYGAIALVDHKSSALSAIADAVAAISCESSRSDVSAFELTDPGDGSADKDEIGIAADVKVLLNGSKLVGKAKSEEAVSRIPKVHAFLRKQSRLVHSVARVELKSAVKSGSGAAETVRNLFSSLATALWDFGRYSYGRAKLNLVLVVDGDVKSSLVGLFEEKCPSADTLRSESKVVSELVFGGEENYDSLGHQVNVLVGLVWKIVAWEAITAFVALEGAELKEKSQDGEVISVNKKSEKKKKVLLGKGTSVLIQVIKNRLGSKVSGSDGSGGLLEKWVEELLSFFDPKDLEFDNLLSKVKEIVEGNEARRLPKPPKGTRDFSKEQMTVRKKAFSIIEDVFEKHGATALDTPVFELSDVLKGKYGEDSKLIYDLADQGGEHLSLRYDLTVPFARHMASNGLTSLKRYQIGKVYRRDNPSKGRYREFYQCDFDIAGQYERMGPDFEVIKILTELLDKLNIGDYEVNFV</sequence>
<dbReference type="PANTHER" id="PTHR11476">
    <property type="entry name" value="HISTIDYL-TRNA SYNTHETASE"/>
    <property type="match status" value="1"/>
</dbReference>
<proteinExistence type="predicted"/>
<dbReference type="InterPro" id="IPR045864">
    <property type="entry name" value="aa-tRNA-synth_II/BPL/LPL"/>
</dbReference>
<dbReference type="GO" id="GO:0005829">
    <property type="term" value="C:cytosol"/>
    <property type="evidence" value="ECO:0007669"/>
    <property type="project" value="TreeGrafter"/>
</dbReference>
<feature type="domain" description="Class II Histidinyl-tRNA synthetase (HisRS)-like catalytic core" evidence="1">
    <location>
        <begin position="445"/>
        <end position="590"/>
    </location>
</feature>
<dbReference type="STRING" id="981085.W9SN88"/>
<dbReference type="eggNOG" id="KOG1936">
    <property type="taxonomic scope" value="Eukaryota"/>
</dbReference>
<accession>W9SN88</accession>
<protein>
    <submittedName>
        <fullName evidence="2">Histidine--tRNA ligase</fullName>
    </submittedName>
</protein>
<keyword evidence="2" id="KW-0436">Ligase</keyword>
<dbReference type="PANTHER" id="PTHR11476:SF7">
    <property type="entry name" value="HISTIDINE--TRNA LIGASE"/>
    <property type="match status" value="1"/>
</dbReference>
<dbReference type="GO" id="GO:0004821">
    <property type="term" value="F:histidine-tRNA ligase activity"/>
    <property type="evidence" value="ECO:0007669"/>
    <property type="project" value="TreeGrafter"/>
</dbReference>
<keyword evidence="3" id="KW-1185">Reference proteome</keyword>
<dbReference type="OrthoDB" id="1906957at2759"/>
<organism evidence="2 3">
    <name type="scientific">Morus notabilis</name>
    <dbReference type="NCBI Taxonomy" id="981085"/>
    <lineage>
        <taxon>Eukaryota</taxon>
        <taxon>Viridiplantae</taxon>
        <taxon>Streptophyta</taxon>
        <taxon>Embryophyta</taxon>
        <taxon>Tracheophyta</taxon>
        <taxon>Spermatophyta</taxon>
        <taxon>Magnoliopsida</taxon>
        <taxon>eudicotyledons</taxon>
        <taxon>Gunneridae</taxon>
        <taxon>Pentapetalae</taxon>
        <taxon>rosids</taxon>
        <taxon>fabids</taxon>
        <taxon>Rosales</taxon>
        <taxon>Moraceae</taxon>
        <taxon>Moreae</taxon>
        <taxon>Morus</taxon>
    </lineage>
</organism>
<dbReference type="GO" id="GO:0005739">
    <property type="term" value="C:mitochondrion"/>
    <property type="evidence" value="ECO:0007669"/>
    <property type="project" value="TreeGrafter"/>
</dbReference>
<dbReference type="AlphaFoldDB" id="W9SN88"/>
<dbReference type="Proteomes" id="UP000030645">
    <property type="component" value="Unassembled WGS sequence"/>
</dbReference>
<dbReference type="Pfam" id="PF13393">
    <property type="entry name" value="tRNA-synt_His"/>
    <property type="match status" value="1"/>
</dbReference>
<dbReference type="GO" id="GO:0003723">
    <property type="term" value="F:RNA binding"/>
    <property type="evidence" value="ECO:0007669"/>
    <property type="project" value="TreeGrafter"/>
</dbReference>
<dbReference type="EMBL" id="KE646646">
    <property type="protein sequence ID" value="EXC73706.1"/>
    <property type="molecule type" value="Genomic_DNA"/>
</dbReference>
<evidence type="ECO:0000313" key="3">
    <source>
        <dbReference type="Proteomes" id="UP000030645"/>
    </source>
</evidence>
<dbReference type="KEGG" id="mnt:21383925"/>
<gene>
    <name evidence="2" type="ORF">L484_000283</name>
</gene>
<reference evidence="3" key="1">
    <citation type="submission" date="2013-01" db="EMBL/GenBank/DDBJ databases">
        <title>Draft Genome Sequence of a Mulberry Tree, Morus notabilis C.K. Schneid.</title>
        <authorList>
            <person name="He N."/>
            <person name="Zhao S."/>
        </authorList>
    </citation>
    <scope>NUCLEOTIDE SEQUENCE</scope>
</reference>
<name>W9SN88_9ROSA</name>
<dbReference type="InterPro" id="IPR041715">
    <property type="entry name" value="HisRS-like_core"/>
</dbReference>
<dbReference type="CDD" id="cd00773">
    <property type="entry name" value="HisRS-like_core"/>
    <property type="match status" value="1"/>
</dbReference>
<dbReference type="Gene3D" id="3.30.930.10">
    <property type="entry name" value="Bira Bifunctional Protein, Domain 2"/>
    <property type="match status" value="1"/>
</dbReference>
<evidence type="ECO:0000259" key="1">
    <source>
        <dbReference type="Pfam" id="PF13393"/>
    </source>
</evidence>
<evidence type="ECO:0000313" key="2">
    <source>
        <dbReference type="EMBL" id="EXC73706.1"/>
    </source>
</evidence>
<dbReference type="SUPFAM" id="SSF55681">
    <property type="entry name" value="Class II aaRS and biotin synthetases"/>
    <property type="match status" value="1"/>
</dbReference>
<dbReference type="GO" id="GO:0006427">
    <property type="term" value="P:histidyl-tRNA aminoacylation"/>
    <property type="evidence" value="ECO:0007669"/>
    <property type="project" value="TreeGrafter"/>
</dbReference>